<dbReference type="SMART" id="SM00679">
    <property type="entry name" value="CTNS"/>
    <property type="match status" value="2"/>
</dbReference>
<reference evidence="6" key="1">
    <citation type="journal article" date="2023" name="GigaByte">
        <title>Genome assembly of the bearded iris, Iris pallida Lam.</title>
        <authorList>
            <person name="Bruccoleri R.E."/>
            <person name="Oakeley E.J."/>
            <person name="Faust A.M.E."/>
            <person name="Altorfer M."/>
            <person name="Dessus-Babus S."/>
            <person name="Burckhardt D."/>
            <person name="Oertli M."/>
            <person name="Naumann U."/>
            <person name="Petersen F."/>
            <person name="Wong J."/>
        </authorList>
    </citation>
    <scope>NUCLEOTIDE SEQUENCE</scope>
    <source>
        <strain evidence="6">GSM-AAB239-AS_SAM_17_03QT</strain>
    </source>
</reference>
<accession>A0AAX6FRZ2</accession>
<comment type="subcellular location">
    <subcellularLocation>
        <location evidence="1">Membrane</location>
        <topology evidence="1">Multi-pass membrane protein</topology>
    </subcellularLocation>
</comment>
<dbReference type="GO" id="GO:0016020">
    <property type="term" value="C:membrane"/>
    <property type="evidence" value="ECO:0007669"/>
    <property type="project" value="UniProtKB-SubCell"/>
</dbReference>
<dbReference type="AlphaFoldDB" id="A0AAX6FRZ2"/>
<feature type="transmembrane region" description="Helical" evidence="5">
    <location>
        <begin position="12"/>
        <end position="31"/>
    </location>
</feature>
<name>A0AAX6FRZ2_IRIPA</name>
<dbReference type="EMBL" id="JANAVB010026999">
    <property type="protein sequence ID" value="KAJ6818761.1"/>
    <property type="molecule type" value="Genomic_DNA"/>
</dbReference>
<evidence type="ECO:0000256" key="1">
    <source>
        <dbReference type="ARBA" id="ARBA00004141"/>
    </source>
</evidence>
<feature type="transmembrane region" description="Helical" evidence="5">
    <location>
        <begin position="51"/>
        <end position="70"/>
    </location>
</feature>
<reference evidence="6" key="2">
    <citation type="submission" date="2023-04" db="EMBL/GenBank/DDBJ databases">
        <authorList>
            <person name="Bruccoleri R.E."/>
            <person name="Oakeley E.J."/>
            <person name="Faust A.-M."/>
            <person name="Dessus-Babus S."/>
            <person name="Altorfer M."/>
            <person name="Burckhardt D."/>
            <person name="Oertli M."/>
            <person name="Naumann U."/>
            <person name="Petersen F."/>
            <person name="Wong J."/>
        </authorList>
    </citation>
    <scope>NUCLEOTIDE SEQUENCE</scope>
    <source>
        <strain evidence="6">GSM-AAB239-AS_SAM_17_03QT</strain>
        <tissue evidence="6">Leaf</tissue>
    </source>
</reference>
<organism evidence="6 7">
    <name type="scientific">Iris pallida</name>
    <name type="common">Sweet iris</name>
    <dbReference type="NCBI Taxonomy" id="29817"/>
    <lineage>
        <taxon>Eukaryota</taxon>
        <taxon>Viridiplantae</taxon>
        <taxon>Streptophyta</taxon>
        <taxon>Embryophyta</taxon>
        <taxon>Tracheophyta</taxon>
        <taxon>Spermatophyta</taxon>
        <taxon>Magnoliopsida</taxon>
        <taxon>Liliopsida</taxon>
        <taxon>Asparagales</taxon>
        <taxon>Iridaceae</taxon>
        <taxon>Iridoideae</taxon>
        <taxon>Irideae</taxon>
        <taxon>Iris</taxon>
    </lineage>
</organism>
<feature type="transmembrane region" description="Helical" evidence="5">
    <location>
        <begin position="82"/>
        <end position="106"/>
    </location>
</feature>
<dbReference type="PANTHER" id="PTHR16201:SF44">
    <property type="entry name" value="SEVEN TRANSMEMBRANE PROTEIN 1"/>
    <property type="match status" value="1"/>
</dbReference>
<dbReference type="PANTHER" id="PTHR16201">
    <property type="entry name" value="SEVEN TRANSMEMBRANE PROTEIN 1-RELATED"/>
    <property type="match status" value="1"/>
</dbReference>
<evidence type="ECO:0000256" key="5">
    <source>
        <dbReference type="SAM" id="Phobius"/>
    </source>
</evidence>
<keyword evidence="2 5" id="KW-0812">Transmembrane</keyword>
<dbReference type="Gene3D" id="1.20.1280.290">
    <property type="match status" value="1"/>
</dbReference>
<evidence type="ECO:0000256" key="3">
    <source>
        <dbReference type="ARBA" id="ARBA00022989"/>
    </source>
</evidence>
<dbReference type="InterPro" id="IPR006603">
    <property type="entry name" value="PQ-loop_rpt"/>
</dbReference>
<evidence type="ECO:0000313" key="6">
    <source>
        <dbReference type="EMBL" id="KAJ6818761.1"/>
    </source>
</evidence>
<evidence type="ECO:0000313" key="7">
    <source>
        <dbReference type="Proteomes" id="UP001140949"/>
    </source>
</evidence>
<keyword evidence="4 5" id="KW-0472">Membrane</keyword>
<comment type="caution">
    <text evidence="6">The sequence shown here is derived from an EMBL/GenBank/DDBJ whole genome shotgun (WGS) entry which is preliminary data.</text>
</comment>
<dbReference type="InterPro" id="IPR051415">
    <property type="entry name" value="LAAT-1"/>
</dbReference>
<keyword evidence="7" id="KW-1185">Reference proteome</keyword>
<proteinExistence type="predicted"/>
<protein>
    <submittedName>
        <fullName evidence="6">Vacuolar amino acid transporter YPQ1</fullName>
    </submittedName>
</protein>
<keyword evidence="3 5" id="KW-1133">Transmembrane helix</keyword>
<sequence length="347" mass="38132">MSFLGGKTPVRGTRGVVAVTLGVVSVVSWGVAEVPQIVSNYREKSTEGLSIAFLATWIVGDILNLVGCFLEPATLPTQFYTALLYTVTTVILTVQTVYYGHIYHWLKAKKSSHLDKSHKLQEEDDKLLYRIEEREHETGYCEANGSISAEGGHNTASLPIPVSAQVSHHYGSAGRDLYYMSARSLSKSPVPTWSARTPVFTHDQHSSREPLIGRRVPAQSAPPSNTKNMLCVVTSAAFLLCTYGYNLSIKHTVDTSSHGMIIYFGRKLLQSDTAALSVEHGGGSSEIGSFLGWAMAAIYVGGRLPQIYLNIRRGNVEARPKSFDVYFCSDWKCNICGKYTCEQFGMV</sequence>
<gene>
    <name evidence="6" type="ORF">M6B38_131940</name>
</gene>
<dbReference type="Proteomes" id="UP001140949">
    <property type="component" value="Unassembled WGS sequence"/>
</dbReference>
<dbReference type="FunFam" id="1.20.1280.290:FF:000019">
    <property type="entry name" value="PQ-loop repeat family protein / transmembrane family protein"/>
    <property type="match status" value="1"/>
</dbReference>
<evidence type="ECO:0000256" key="4">
    <source>
        <dbReference type="ARBA" id="ARBA00023136"/>
    </source>
</evidence>
<dbReference type="Pfam" id="PF04193">
    <property type="entry name" value="PQ-loop"/>
    <property type="match status" value="2"/>
</dbReference>
<evidence type="ECO:0000256" key="2">
    <source>
        <dbReference type="ARBA" id="ARBA00022692"/>
    </source>
</evidence>